<organism evidence="7 8">
    <name type="scientific">Streptomyces calidiresistens</name>
    <dbReference type="NCBI Taxonomy" id="1485586"/>
    <lineage>
        <taxon>Bacteria</taxon>
        <taxon>Bacillati</taxon>
        <taxon>Actinomycetota</taxon>
        <taxon>Actinomycetes</taxon>
        <taxon>Kitasatosporales</taxon>
        <taxon>Streptomycetaceae</taxon>
        <taxon>Streptomyces</taxon>
    </lineage>
</organism>
<feature type="transmembrane region" description="Helical" evidence="6">
    <location>
        <begin position="188"/>
        <end position="212"/>
    </location>
</feature>
<dbReference type="Proteomes" id="UP000530234">
    <property type="component" value="Unassembled WGS sequence"/>
</dbReference>
<evidence type="ECO:0000256" key="4">
    <source>
        <dbReference type="ARBA" id="ARBA00022989"/>
    </source>
</evidence>
<comment type="subcellular location">
    <subcellularLocation>
        <location evidence="1">Membrane</location>
        <topology evidence="1">Multi-pass membrane protein</topology>
    </subcellularLocation>
</comment>
<dbReference type="GO" id="GO:0005315">
    <property type="term" value="F:phosphate transmembrane transporter activity"/>
    <property type="evidence" value="ECO:0007669"/>
    <property type="project" value="InterPro"/>
</dbReference>
<dbReference type="GO" id="GO:0016020">
    <property type="term" value="C:membrane"/>
    <property type="evidence" value="ECO:0007669"/>
    <property type="project" value="UniProtKB-SubCell"/>
</dbReference>
<proteinExistence type="predicted"/>
<keyword evidence="2" id="KW-0813">Transport</keyword>
<dbReference type="InterPro" id="IPR001204">
    <property type="entry name" value="Phos_transporter"/>
</dbReference>
<keyword evidence="5 6" id="KW-0472">Membrane</keyword>
<evidence type="ECO:0000313" key="7">
    <source>
        <dbReference type="EMBL" id="MBB0229309.1"/>
    </source>
</evidence>
<evidence type="ECO:0000256" key="2">
    <source>
        <dbReference type="ARBA" id="ARBA00022448"/>
    </source>
</evidence>
<feature type="transmembrane region" description="Helical" evidence="6">
    <location>
        <begin position="317"/>
        <end position="339"/>
    </location>
</feature>
<feature type="transmembrane region" description="Helical" evidence="6">
    <location>
        <begin position="111"/>
        <end position="129"/>
    </location>
</feature>
<keyword evidence="8" id="KW-1185">Reference proteome</keyword>
<gene>
    <name evidence="7" type="ORF">FOE67_07230</name>
</gene>
<dbReference type="GO" id="GO:0035435">
    <property type="term" value="P:phosphate ion transmembrane transport"/>
    <property type="evidence" value="ECO:0007669"/>
    <property type="project" value="TreeGrafter"/>
</dbReference>
<feature type="transmembrane region" description="Helical" evidence="6">
    <location>
        <begin position="79"/>
        <end position="99"/>
    </location>
</feature>
<feature type="transmembrane region" description="Helical" evidence="6">
    <location>
        <begin position="141"/>
        <end position="167"/>
    </location>
</feature>
<evidence type="ECO:0000313" key="8">
    <source>
        <dbReference type="Proteomes" id="UP000530234"/>
    </source>
</evidence>
<dbReference type="AlphaFoldDB" id="A0A7W3T1Q3"/>
<protein>
    <submittedName>
        <fullName evidence="7">Inorganic phosphate transporter</fullName>
    </submittedName>
</protein>
<feature type="transmembrane region" description="Helical" evidence="6">
    <location>
        <begin position="6"/>
        <end position="25"/>
    </location>
</feature>
<comment type="caution">
    <text evidence="7">The sequence shown here is derived from an EMBL/GenBank/DDBJ whole genome shotgun (WGS) entry which is preliminary data.</text>
</comment>
<accession>A0A7W3T1Q3</accession>
<evidence type="ECO:0000256" key="3">
    <source>
        <dbReference type="ARBA" id="ARBA00022692"/>
    </source>
</evidence>
<dbReference type="PANTHER" id="PTHR11101">
    <property type="entry name" value="PHOSPHATE TRANSPORTER"/>
    <property type="match status" value="1"/>
</dbReference>
<dbReference type="EMBL" id="VKHS01000108">
    <property type="protein sequence ID" value="MBB0229309.1"/>
    <property type="molecule type" value="Genomic_DNA"/>
</dbReference>
<name>A0A7W3T1Q3_9ACTN</name>
<keyword evidence="4 6" id="KW-1133">Transmembrane helix</keyword>
<evidence type="ECO:0000256" key="5">
    <source>
        <dbReference type="ARBA" id="ARBA00023136"/>
    </source>
</evidence>
<evidence type="ECO:0000256" key="6">
    <source>
        <dbReference type="SAM" id="Phobius"/>
    </source>
</evidence>
<evidence type="ECO:0000256" key="1">
    <source>
        <dbReference type="ARBA" id="ARBA00004141"/>
    </source>
</evidence>
<feature type="transmembrane region" description="Helical" evidence="6">
    <location>
        <begin position="46"/>
        <end position="73"/>
    </location>
</feature>
<dbReference type="Pfam" id="PF01384">
    <property type="entry name" value="PHO4"/>
    <property type="match status" value="2"/>
</dbReference>
<dbReference type="PANTHER" id="PTHR11101:SF80">
    <property type="entry name" value="PHOSPHATE TRANSPORTER"/>
    <property type="match status" value="1"/>
</dbReference>
<reference evidence="8" key="1">
    <citation type="submission" date="2019-10" db="EMBL/GenBank/DDBJ databases">
        <title>Streptomyces sp. nov., a novel actinobacterium isolated from alkaline environment.</title>
        <authorList>
            <person name="Golinska P."/>
        </authorList>
    </citation>
    <scope>NUCLEOTIDE SEQUENCE [LARGE SCALE GENOMIC DNA]</scope>
    <source>
        <strain evidence="8">DSM 42108</strain>
    </source>
</reference>
<sequence>MRTVTGTALAALIATALALTCLHGFRDAPHLLAASVSTRALTPRVALVLVCVMGAAGALLGTAVATTIAYRLVDIDPGGAGLTAVLAGTTGALLWAGLARRLRMPGSTSQALIGGVLGAVLAGSLLSDAGSVRWGEVLGRVVLPMLLAPVAALAGAWVLMIAVLWIFRHSRPRRVQHGFRIAQSVSAAGTAMGFGLQNAQKTMGVILLGLVAADAVRPGTGVPWWVRLTCAAALVVGTALGGLRLMSRTRRRILEADPPRAFAAEASTSVTLLFASLIPGVPLSPTQVAAPAVLGAGATRRRRWTRAVRSGTSGARLAGHALTPLAAAGSGAVLCLILLPLTG</sequence>
<keyword evidence="3 6" id="KW-0812">Transmembrane</keyword>
<feature type="transmembrane region" description="Helical" evidence="6">
    <location>
        <begin position="224"/>
        <end position="243"/>
    </location>
</feature>